<dbReference type="EMBL" id="JBHSIZ010000045">
    <property type="protein sequence ID" value="MFC4961280.1"/>
    <property type="molecule type" value="Genomic_DNA"/>
</dbReference>
<evidence type="ECO:0000256" key="1">
    <source>
        <dbReference type="SAM" id="Coils"/>
    </source>
</evidence>
<dbReference type="InterPro" id="IPR036390">
    <property type="entry name" value="WH_DNA-bd_sf"/>
</dbReference>
<dbReference type="Pfam" id="PF01978">
    <property type="entry name" value="TrmB"/>
    <property type="match status" value="1"/>
</dbReference>
<dbReference type="InterPro" id="IPR016032">
    <property type="entry name" value="Sig_transdc_resp-reg_C-effctor"/>
</dbReference>
<name>A0ABV9UXU3_9ACTN</name>
<dbReference type="PANTHER" id="PTHR34293:SF1">
    <property type="entry name" value="HTH-TYPE TRANSCRIPTIONAL REGULATOR TRMBL2"/>
    <property type="match status" value="1"/>
</dbReference>
<evidence type="ECO:0000313" key="3">
    <source>
        <dbReference type="EMBL" id="MFC4961280.1"/>
    </source>
</evidence>
<evidence type="ECO:0000259" key="2">
    <source>
        <dbReference type="SMART" id="SM00421"/>
    </source>
</evidence>
<protein>
    <submittedName>
        <fullName evidence="3">Helix-turn-helix domain-containing protein</fullName>
    </submittedName>
</protein>
<dbReference type="Gene3D" id="1.10.10.10">
    <property type="entry name" value="Winged helix-like DNA-binding domain superfamily/Winged helix DNA-binding domain"/>
    <property type="match status" value="2"/>
</dbReference>
<dbReference type="SUPFAM" id="SSF46785">
    <property type="entry name" value="Winged helix' DNA-binding domain"/>
    <property type="match status" value="1"/>
</dbReference>
<keyword evidence="1" id="KW-0175">Coiled coil</keyword>
<feature type="coiled-coil region" evidence="1">
    <location>
        <begin position="85"/>
        <end position="112"/>
    </location>
</feature>
<reference evidence="4" key="1">
    <citation type="journal article" date="2019" name="Int. J. Syst. Evol. Microbiol.">
        <title>The Global Catalogue of Microorganisms (GCM) 10K type strain sequencing project: providing services to taxonomists for standard genome sequencing and annotation.</title>
        <authorList>
            <consortium name="The Broad Institute Genomics Platform"/>
            <consortium name="The Broad Institute Genome Sequencing Center for Infectious Disease"/>
            <person name="Wu L."/>
            <person name="Ma J."/>
        </authorList>
    </citation>
    <scope>NUCLEOTIDE SEQUENCE [LARGE SCALE GENOMIC DNA]</scope>
    <source>
        <strain evidence="4">CCM 7224</strain>
    </source>
</reference>
<dbReference type="SMART" id="SM00421">
    <property type="entry name" value="HTH_LUXR"/>
    <property type="match status" value="1"/>
</dbReference>
<dbReference type="PANTHER" id="PTHR34293">
    <property type="entry name" value="HTH-TYPE TRANSCRIPTIONAL REGULATOR TRMBL2"/>
    <property type="match status" value="1"/>
</dbReference>
<dbReference type="InterPro" id="IPR036388">
    <property type="entry name" value="WH-like_DNA-bd_sf"/>
</dbReference>
<dbReference type="InterPro" id="IPR002831">
    <property type="entry name" value="Tscrpt_reg_TrmB_N"/>
</dbReference>
<dbReference type="Proteomes" id="UP001595834">
    <property type="component" value="Unassembled WGS sequence"/>
</dbReference>
<dbReference type="InterPro" id="IPR051797">
    <property type="entry name" value="TrmB-like"/>
</dbReference>
<dbReference type="SUPFAM" id="SSF46894">
    <property type="entry name" value="C-terminal effector domain of the bipartite response regulators"/>
    <property type="match status" value="1"/>
</dbReference>
<keyword evidence="4" id="KW-1185">Reference proteome</keyword>
<dbReference type="RefSeq" id="WP_344377863.1">
    <property type="nucleotide sequence ID" value="NZ_BAAASQ010000019.1"/>
</dbReference>
<evidence type="ECO:0000313" key="4">
    <source>
        <dbReference type="Proteomes" id="UP001595834"/>
    </source>
</evidence>
<accession>A0ABV9UXU3</accession>
<comment type="caution">
    <text evidence="3">The sequence shown here is derived from an EMBL/GenBank/DDBJ whole genome shotgun (WGS) entry which is preliminary data.</text>
</comment>
<gene>
    <name evidence="3" type="ORF">ACFPFX_33820</name>
</gene>
<dbReference type="InterPro" id="IPR000792">
    <property type="entry name" value="Tscrpt_reg_LuxR_C"/>
</dbReference>
<organism evidence="3 4">
    <name type="scientific">Streptomyces mauvecolor</name>
    <dbReference type="NCBI Taxonomy" id="58345"/>
    <lineage>
        <taxon>Bacteria</taxon>
        <taxon>Bacillati</taxon>
        <taxon>Actinomycetota</taxon>
        <taxon>Actinomycetes</taxon>
        <taxon>Kitasatosporales</taxon>
        <taxon>Streptomycetaceae</taxon>
        <taxon>Streptomyces</taxon>
    </lineage>
</organism>
<proteinExistence type="predicted"/>
<feature type="domain" description="HTH luxR-type" evidence="2">
    <location>
        <begin position="284"/>
        <end position="334"/>
    </location>
</feature>
<sequence>MWEAVGLGQAEERVYRALVRLGRGTARECAAETGLAETEVRTALRGLAGFGLVTAVDTGARDDAAGADAGVWVSADPQVALGALLRRRRTELDRMRQSVDELSAEYREAQLRDDPGRLTEVVRGGTAQYARVQDLLAGTEKELLTLVGPPFLDPADDSLAPMQRLLERGVECRAVHATEVLAADGGWRQAQRLSELGEHIRVLPSVPVKLVIADRRRALLPLSTRTDRMMDSAVLVRHSALTDALVALFEQLWERGAPLGAMDRARIGNGAPSASAGAPAPAPDDALLAMLAAGLKDEAIARQLRISERSLRRRMSVLLGRLAATSRFQAGVQAARRGWL</sequence>